<evidence type="ECO:0000256" key="3">
    <source>
        <dbReference type="ARBA" id="ARBA00022448"/>
    </source>
</evidence>
<evidence type="ECO:0000313" key="15">
    <source>
        <dbReference type="Proteomes" id="UP000014500"/>
    </source>
</evidence>
<keyword evidence="9 13" id="KW-0472">Membrane</keyword>
<dbReference type="PANTHER" id="PTHR11690:SF296">
    <property type="entry name" value="DEGENERIN-LIKE PROTEIN DEL-10"/>
    <property type="match status" value="1"/>
</dbReference>
<dbReference type="Pfam" id="PF00858">
    <property type="entry name" value="ASC"/>
    <property type="match status" value="2"/>
</dbReference>
<dbReference type="EMBL" id="JH431460">
    <property type="status" value="NOT_ANNOTATED_CDS"/>
    <property type="molecule type" value="Genomic_DNA"/>
</dbReference>
<keyword evidence="8 12" id="KW-0406">Ion transport</keyword>
<dbReference type="InterPro" id="IPR001873">
    <property type="entry name" value="ENaC"/>
</dbReference>
<evidence type="ECO:0000256" key="11">
    <source>
        <dbReference type="ARBA" id="ARBA00023303"/>
    </source>
</evidence>
<feature type="transmembrane region" description="Helical" evidence="13">
    <location>
        <begin position="341"/>
        <end position="364"/>
    </location>
</feature>
<evidence type="ECO:0000256" key="6">
    <source>
        <dbReference type="ARBA" id="ARBA00022989"/>
    </source>
</evidence>
<keyword evidence="15" id="KW-1185">Reference proteome</keyword>
<organism evidence="14 15">
    <name type="scientific">Strigamia maritima</name>
    <name type="common">European centipede</name>
    <name type="synonym">Geophilus maritimus</name>
    <dbReference type="NCBI Taxonomy" id="126957"/>
    <lineage>
        <taxon>Eukaryota</taxon>
        <taxon>Metazoa</taxon>
        <taxon>Ecdysozoa</taxon>
        <taxon>Arthropoda</taxon>
        <taxon>Myriapoda</taxon>
        <taxon>Chilopoda</taxon>
        <taxon>Pleurostigmophora</taxon>
        <taxon>Geophilomorpha</taxon>
        <taxon>Linotaeniidae</taxon>
        <taxon>Strigamia</taxon>
    </lineage>
</organism>
<dbReference type="AlphaFoldDB" id="T1IT41"/>
<dbReference type="HOGENOM" id="CLU_504653_0_0_1"/>
<evidence type="ECO:0000256" key="1">
    <source>
        <dbReference type="ARBA" id="ARBA00004141"/>
    </source>
</evidence>
<evidence type="ECO:0000256" key="7">
    <source>
        <dbReference type="ARBA" id="ARBA00023053"/>
    </source>
</evidence>
<evidence type="ECO:0000256" key="5">
    <source>
        <dbReference type="ARBA" id="ARBA00022692"/>
    </source>
</evidence>
<sequence length="540" mass="62376">MISKLRPAVLKKTRQLVGNHISSRNANYAFISILRYVTKKKLNWRLRLFWTIILGVSVLLCIALIHNRFAHYMSEPSIVNTYNQKENNIQFPTALLCTTSTPEFTEFALKVDNGVKQQDMAISCMAPLVKYNEYLSASKLWLMLNTSHIIDSISTLQNSSVNLKEKVKYVYSPLGLCVLITFENENFNLAKATDVPSKFRVLSLVSIQKYEFLNKTNKQCSLIEEFELCETKCIRQQIEQSKVKCRLPFMLGYNELPDCEEKYNLEYSKACDDYYGLWKANTSIDCKCIIPCKQQIISTRLIVEEKSGSAMRIQVLDSLRIAKEVATYDFIALLCDLGGNIGLTLGVSCLMIAEMLIILITLIIQNIKTSKKKSSRRLILESKVQKCFKQYVYGSGEDMTNRFQLPGLQYILVKQNDCHKRKYWWIFLITFSSVVCGFQIIDRIRYYLSYPKTISVQMIVVEDIELPSIVLCADSSLLQFKKERYMKKNQIHGCSNDFDMLNMVNDEISVNQLWTWSKKSQKFMVMKSMVGKLLKTLQLM</sequence>
<feature type="transmembrane region" description="Helical" evidence="13">
    <location>
        <begin position="423"/>
        <end position="441"/>
    </location>
</feature>
<evidence type="ECO:0000256" key="10">
    <source>
        <dbReference type="ARBA" id="ARBA00023201"/>
    </source>
</evidence>
<keyword evidence="5 12" id="KW-0812">Transmembrane</keyword>
<accession>T1IT41</accession>
<dbReference type="PhylomeDB" id="T1IT41"/>
<keyword evidence="4 12" id="KW-0894">Sodium channel</keyword>
<keyword evidence="11 12" id="KW-0407">Ion channel</keyword>
<reference evidence="15" key="1">
    <citation type="submission" date="2011-05" db="EMBL/GenBank/DDBJ databases">
        <authorList>
            <person name="Richards S.R."/>
            <person name="Qu J."/>
            <person name="Jiang H."/>
            <person name="Jhangiani S.N."/>
            <person name="Agravi P."/>
            <person name="Goodspeed R."/>
            <person name="Gross S."/>
            <person name="Mandapat C."/>
            <person name="Jackson L."/>
            <person name="Mathew T."/>
            <person name="Pu L."/>
            <person name="Thornton R."/>
            <person name="Saada N."/>
            <person name="Wilczek-Boney K.B."/>
            <person name="Lee S."/>
            <person name="Kovar C."/>
            <person name="Wu Y."/>
            <person name="Scherer S.E."/>
            <person name="Worley K.C."/>
            <person name="Muzny D.M."/>
            <person name="Gibbs R."/>
        </authorList>
    </citation>
    <scope>NUCLEOTIDE SEQUENCE</scope>
    <source>
        <strain evidence="15">Brora</strain>
    </source>
</reference>
<keyword evidence="10 12" id="KW-0739">Sodium transport</keyword>
<evidence type="ECO:0000256" key="8">
    <source>
        <dbReference type="ARBA" id="ARBA00023065"/>
    </source>
</evidence>
<evidence type="ECO:0000256" key="13">
    <source>
        <dbReference type="SAM" id="Phobius"/>
    </source>
</evidence>
<feature type="transmembrane region" description="Helical" evidence="13">
    <location>
        <begin position="48"/>
        <end position="66"/>
    </location>
</feature>
<dbReference type="PANTHER" id="PTHR11690">
    <property type="entry name" value="AMILORIDE-SENSITIVE SODIUM CHANNEL-RELATED"/>
    <property type="match status" value="1"/>
</dbReference>
<name>T1IT41_STRMM</name>
<evidence type="ECO:0000256" key="12">
    <source>
        <dbReference type="RuleBase" id="RU000679"/>
    </source>
</evidence>
<comment type="subcellular location">
    <subcellularLocation>
        <location evidence="1">Membrane</location>
        <topology evidence="1">Multi-pass membrane protein</topology>
    </subcellularLocation>
</comment>
<comment type="similarity">
    <text evidence="2 12">Belongs to the amiloride-sensitive sodium channel (TC 1.A.6) family.</text>
</comment>
<dbReference type="GO" id="GO:0015280">
    <property type="term" value="F:ligand-gated sodium channel activity"/>
    <property type="evidence" value="ECO:0007669"/>
    <property type="project" value="TreeGrafter"/>
</dbReference>
<evidence type="ECO:0000256" key="4">
    <source>
        <dbReference type="ARBA" id="ARBA00022461"/>
    </source>
</evidence>
<keyword evidence="7" id="KW-0915">Sodium</keyword>
<protein>
    <submittedName>
        <fullName evidence="14">Uncharacterized protein</fullName>
    </submittedName>
</protein>
<dbReference type="Proteomes" id="UP000014500">
    <property type="component" value="Unassembled WGS sequence"/>
</dbReference>
<proteinExistence type="inferred from homology"/>
<keyword evidence="6 13" id="KW-1133">Transmembrane helix</keyword>
<keyword evidence="3 12" id="KW-0813">Transport</keyword>
<evidence type="ECO:0000313" key="14">
    <source>
        <dbReference type="EnsemblMetazoa" id="SMAR004285-PA"/>
    </source>
</evidence>
<evidence type="ECO:0000256" key="9">
    <source>
        <dbReference type="ARBA" id="ARBA00023136"/>
    </source>
</evidence>
<dbReference type="GO" id="GO:0005886">
    <property type="term" value="C:plasma membrane"/>
    <property type="evidence" value="ECO:0007669"/>
    <property type="project" value="TreeGrafter"/>
</dbReference>
<dbReference type="EnsemblMetazoa" id="SMAR004285-RA">
    <property type="protein sequence ID" value="SMAR004285-PA"/>
    <property type="gene ID" value="SMAR004285"/>
</dbReference>
<evidence type="ECO:0000256" key="2">
    <source>
        <dbReference type="ARBA" id="ARBA00007193"/>
    </source>
</evidence>
<reference evidence="14" key="2">
    <citation type="submission" date="2015-02" db="UniProtKB">
        <authorList>
            <consortium name="EnsemblMetazoa"/>
        </authorList>
    </citation>
    <scope>IDENTIFICATION</scope>
</reference>
<dbReference type="Gene3D" id="1.10.287.770">
    <property type="entry name" value="YojJ-like"/>
    <property type="match status" value="1"/>
</dbReference>